<accession>A0A8S5RGB7</accession>
<evidence type="ECO:0000313" key="1">
    <source>
        <dbReference type="EMBL" id="DAE30430.1"/>
    </source>
</evidence>
<protein>
    <submittedName>
        <fullName evidence="1">Uncharacterized protein</fullName>
    </submittedName>
</protein>
<name>A0A8S5RGB7_9VIRU</name>
<organism evidence="1">
    <name type="scientific">virus sp. ctiha2</name>
    <dbReference type="NCBI Taxonomy" id="2827299"/>
    <lineage>
        <taxon>Viruses</taxon>
    </lineage>
</organism>
<dbReference type="EMBL" id="BK059104">
    <property type="protein sequence ID" value="DAE30430.1"/>
    <property type="molecule type" value="Genomic_DNA"/>
</dbReference>
<proteinExistence type="predicted"/>
<reference evidence="1" key="1">
    <citation type="journal article" date="2021" name="Proc. Natl. Acad. Sci. U.S.A.">
        <title>A Catalog of Tens of Thousands of Viruses from Human Metagenomes Reveals Hidden Associations with Chronic Diseases.</title>
        <authorList>
            <person name="Tisza M.J."/>
            <person name="Buck C.B."/>
        </authorList>
    </citation>
    <scope>NUCLEOTIDE SEQUENCE</scope>
    <source>
        <strain evidence="1">Ctiha2</strain>
    </source>
</reference>
<sequence length="123" mass="14541">MKKDKLEKYLDELSEGTDFDFRISEIKNGEVELYMQGDNPCNEDWSTEITIKNPKTKKELIETLHEKMWELYDGFDVEEETYLMLEAKRNGFQGVPGVVDLVHNEEYKENALKEFAEKLRDLL</sequence>